<dbReference type="PROSITE" id="PS50089">
    <property type="entry name" value="ZF_RING_2"/>
    <property type="match status" value="1"/>
</dbReference>
<feature type="compositionally biased region" description="Basic and acidic residues" evidence="5">
    <location>
        <begin position="213"/>
        <end position="222"/>
    </location>
</feature>
<dbReference type="EMBL" id="JBEDUW010000004">
    <property type="protein sequence ID" value="KAK9930987.1"/>
    <property type="molecule type" value="Genomic_DNA"/>
</dbReference>
<feature type="region of interest" description="Disordered" evidence="5">
    <location>
        <begin position="200"/>
        <end position="232"/>
    </location>
</feature>
<dbReference type="InterPro" id="IPR001841">
    <property type="entry name" value="Znf_RING"/>
</dbReference>
<dbReference type="AlphaFoldDB" id="A0AAW1X313"/>
<evidence type="ECO:0000256" key="5">
    <source>
        <dbReference type="SAM" id="MobiDB-lite"/>
    </source>
</evidence>
<evidence type="ECO:0000256" key="3">
    <source>
        <dbReference type="ARBA" id="ARBA00022833"/>
    </source>
</evidence>
<dbReference type="Gene3D" id="3.30.40.10">
    <property type="entry name" value="Zinc/RING finger domain, C3HC4 (zinc finger)"/>
    <property type="match status" value="1"/>
</dbReference>
<keyword evidence="3" id="KW-0862">Zinc</keyword>
<dbReference type="InterPro" id="IPR013083">
    <property type="entry name" value="Znf_RING/FYVE/PHD"/>
</dbReference>
<feature type="domain" description="RING-type" evidence="6">
    <location>
        <begin position="23"/>
        <end position="64"/>
    </location>
</feature>
<feature type="compositionally biased region" description="Low complexity" evidence="5">
    <location>
        <begin position="142"/>
        <end position="159"/>
    </location>
</feature>
<evidence type="ECO:0000256" key="2">
    <source>
        <dbReference type="ARBA" id="ARBA00022771"/>
    </source>
</evidence>
<dbReference type="PANTHER" id="PTHR46293">
    <property type="entry name" value="E3 UBIQUITIN PROTEIN LIGASE DRIP1"/>
    <property type="match status" value="1"/>
</dbReference>
<sequence length="433" mass="48950">MMMTSNSQVVKVQREKLEACMTCPICNELFREATTISECLHTFCKKCIYEKIINEELDICPVCKTHLGVAPMEKLRADNSLQDIRAKLFPSGSKKAKARVADRNLPDVDSKKVLPSETRKAKAPEVGVPSISSPGRKKQRYLSSLVTSTPTVTTRSSTSGRRYFTRKSSALQENPLSIQEEPVHKHEDFLERLKSSENLKEDAVYTRQNATDKSSKKDEENNGIKNKSQPRWITELMEAEREGARAPRRVFLNLNNEPEELKAIMEHGNTGESTPALSGSSSVPSAKGQRGRKRKAGSEPEELKIPAQHVASDANTRDDRRLKPIWFSLEAYPWEGYAPLPQIPSCYLRVKDGNLPSSFIKKYLVKKLNLHSEAEVEILLWGRPIHPTLQLHNLVDLWLQKLPASDKIESSVGSSAKEYVMVLTYCRKILQHW</sequence>
<dbReference type="PROSITE" id="PS00518">
    <property type="entry name" value="ZF_RING_1"/>
    <property type="match status" value="1"/>
</dbReference>
<feature type="region of interest" description="Disordered" evidence="5">
    <location>
        <begin position="269"/>
        <end position="316"/>
    </location>
</feature>
<dbReference type="GO" id="GO:0008270">
    <property type="term" value="F:zinc ion binding"/>
    <property type="evidence" value="ECO:0007669"/>
    <property type="project" value="UniProtKB-KW"/>
</dbReference>
<comment type="caution">
    <text evidence="7">The sequence shown here is derived from an EMBL/GenBank/DDBJ whole genome shotgun (WGS) entry which is preliminary data.</text>
</comment>
<dbReference type="CDD" id="cd16525">
    <property type="entry name" value="RING-HC_PCGF"/>
    <property type="match status" value="1"/>
</dbReference>
<keyword evidence="8" id="KW-1185">Reference proteome</keyword>
<feature type="compositionally biased region" description="Polar residues" evidence="5">
    <location>
        <begin position="270"/>
        <end position="284"/>
    </location>
</feature>
<gene>
    <name evidence="7" type="ORF">M0R45_018287</name>
</gene>
<evidence type="ECO:0000313" key="7">
    <source>
        <dbReference type="EMBL" id="KAK9930987.1"/>
    </source>
</evidence>
<dbReference type="SMART" id="SM00184">
    <property type="entry name" value="RING"/>
    <property type="match status" value="1"/>
</dbReference>
<dbReference type="PANTHER" id="PTHR46293:SF3">
    <property type="entry name" value="E3 UBIQUITIN PROTEIN LIGASE DRIPH-RELATED"/>
    <property type="match status" value="1"/>
</dbReference>
<name>A0AAW1X313_RUBAR</name>
<accession>A0AAW1X313</accession>
<dbReference type="Proteomes" id="UP001457282">
    <property type="component" value="Unassembled WGS sequence"/>
</dbReference>
<evidence type="ECO:0000259" key="6">
    <source>
        <dbReference type="PROSITE" id="PS50089"/>
    </source>
</evidence>
<dbReference type="GO" id="GO:0004842">
    <property type="term" value="F:ubiquitin-protein transferase activity"/>
    <property type="evidence" value="ECO:0007669"/>
    <property type="project" value="InterPro"/>
</dbReference>
<feature type="region of interest" description="Disordered" evidence="5">
    <location>
        <begin position="111"/>
        <end position="183"/>
    </location>
</feature>
<proteinExistence type="predicted"/>
<evidence type="ECO:0000256" key="4">
    <source>
        <dbReference type="PROSITE-ProRule" id="PRU00175"/>
    </source>
</evidence>
<feature type="compositionally biased region" description="Polar residues" evidence="5">
    <location>
        <begin position="166"/>
        <end position="177"/>
    </location>
</feature>
<protein>
    <recommendedName>
        <fullName evidence="6">RING-type domain-containing protein</fullName>
    </recommendedName>
</protein>
<evidence type="ECO:0000313" key="8">
    <source>
        <dbReference type="Proteomes" id="UP001457282"/>
    </source>
</evidence>
<keyword evidence="2 4" id="KW-0863">Zinc-finger</keyword>
<dbReference type="InterPro" id="IPR044807">
    <property type="entry name" value="DRIP1-like"/>
</dbReference>
<keyword evidence="1" id="KW-0479">Metal-binding</keyword>
<feature type="compositionally biased region" description="Basic and acidic residues" evidence="5">
    <location>
        <begin position="111"/>
        <end position="123"/>
    </location>
</feature>
<evidence type="ECO:0000256" key="1">
    <source>
        <dbReference type="ARBA" id="ARBA00022723"/>
    </source>
</evidence>
<organism evidence="7 8">
    <name type="scientific">Rubus argutus</name>
    <name type="common">Southern blackberry</name>
    <dbReference type="NCBI Taxonomy" id="59490"/>
    <lineage>
        <taxon>Eukaryota</taxon>
        <taxon>Viridiplantae</taxon>
        <taxon>Streptophyta</taxon>
        <taxon>Embryophyta</taxon>
        <taxon>Tracheophyta</taxon>
        <taxon>Spermatophyta</taxon>
        <taxon>Magnoliopsida</taxon>
        <taxon>eudicotyledons</taxon>
        <taxon>Gunneridae</taxon>
        <taxon>Pentapetalae</taxon>
        <taxon>rosids</taxon>
        <taxon>fabids</taxon>
        <taxon>Rosales</taxon>
        <taxon>Rosaceae</taxon>
        <taxon>Rosoideae</taxon>
        <taxon>Rosoideae incertae sedis</taxon>
        <taxon>Rubus</taxon>
    </lineage>
</organism>
<dbReference type="InterPro" id="IPR017907">
    <property type="entry name" value="Znf_RING_CS"/>
</dbReference>
<dbReference type="Pfam" id="PF13923">
    <property type="entry name" value="zf-C3HC4_2"/>
    <property type="match status" value="1"/>
</dbReference>
<dbReference type="SUPFAM" id="SSF57850">
    <property type="entry name" value="RING/U-box"/>
    <property type="match status" value="1"/>
</dbReference>
<reference evidence="7 8" key="1">
    <citation type="journal article" date="2023" name="G3 (Bethesda)">
        <title>A chromosome-length genome assembly and annotation of blackberry (Rubus argutus, cv. 'Hillquist').</title>
        <authorList>
            <person name="Bruna T."/>
            <person name="Aryal R."/>
            <person name="Dudchenko O."/>
            <person name="Sargent D.J."/>
            <person name="Mead D."/>
            <person name="Buti M."/>
            <person name="Cavallini A."/>
            <person name="Hytonen T."/>
            <person name="Andres J."/>
            <person name="Pham M."/>
            <person name="Weisz D."/>
            <person name="Mascagni F."/>
            <person name="Usai G."/>
            <person name="Natali L."/>
            <person name="Bassil N."/>
            <person name="Fernandez G.E."/>
            <person name="Lomsadze A."/>
            <person name="Armour M."/>
            <person name="Olukolu B."/>
            <person name="Poorten T."/>
            <person name="Britton C."/>
            <person name="Davik J."/>
            <person name="Ashrafi H."/>
            <person name="Aiden E.L."/>
            <person name="Borodovsky M."/>
            <person name="Worthington M."/>
        </authorList>
    </citation>
    <scope>NUCLEOTIDE SEQUENCE [LARGE SCALE GENOMIC DNA]</scope>
    <source>
        <strain evidence="7">PI 553951</strain>
    </source>
</reference>